<sequence length="73" mass="7783">MIFAVSSIAVSVLIGASAVLVGLWGRRHAAQLVPSTLPADERARRERVLRRGAWACQIVGALFAVAGVLTTLW</sequence>
<name>A0ABX1SK85_9PSEU</name>
<protein>
    <submittedName>
        <fullName evidence="2">Uncharacterized protein</fullName>
    </submittedName>
</protein>
<keyword evidence="1" id="KW-0812">Transmembrane</keyword>
<keyword evidence="1" id="KW-1133">Transmembrane helix</keyword>
<feature type="transmembrane region" description="Helical" evidence="1">
    <location>
        <begin position="6"/>
        <end position="25"/>
    </location>
</feature>
<organism evidence="2 3">
    <name type="scientific">Pseudonocardia acidicola</name>
    <dbReference type="NCBI Taxonomy" id="2724939"/>
    <lineage>
        <taxon>Bacteria</taxon>
        <taxon>Bacillati</taxon>
        <taxon>Actinomycetota</taxon>
        <taxon>Actinomycetes</taxon>
        <taxon>Pseudonocardiales</taxon>
        <taxon>Pseudonocardiaceae</taxon>
        <taxon>Pseudonocardia</taxon>
    </lineage>
</organism>
<feature type="transmembrane region" description="Helical" evidence="1">
    <location>
        <begin position="52"/>
        <end position="72"/>
    </location>
</feature>
<comment type="caution">
    <text evidence="2">The sequence shown here is derived from an EMBL/GenBank/DDBJ whole genome shotgun (WGS) entry which is preliminary data.</text>
</comment>
<accession>A0ABX1SK85</accession>
<evidence type="ECO:0000256" key="1">
    <source>
        <dbReference type="SAM" id="Phobius"/>
    </source>
</evidence>
<keyword evidence="3" id="KW-1185">Reference proteome</keyword>
<dbReference type="Proteomes" id="UP000820669">
    <property type="component" value="Unassembled WGS sequence"/>
</dbReference>
<keyword evidence="1" id="KW-0472">Membrane</keyword>
<dbReference type="EMBL" id="JAAXLA010000059">
    <property type="protein sequence ID" value="NMI00559.1"/>
    <property type="molecule type" value="Genomic_DNA"/>
</dbReference>
<reference evidence="2 3" key="1">
    <citation type="submission" date="2020-04" db="EMBL/GenBank/DDBJ databases">
        <authorList>
            <person name="Klaysubun C."/>
            <person name="Duangmal K."/>
            <person name="Lipun K."/>
        </authorList>
    </citation>
    <scope>NUCLEOTIDE SEQUENCE [LARGE SCALE GENOMIC DNA]</scope>
    <source>
        <strain evidence="2 3">K10HN5</strain>
    </source>
</reference>
<gene>
    <name evidence="2" type="ORF">HF526_25090</name>
</gene>
<evidence type="ECO:0000313" key="2">
    <source>
        <dbReference type="EMBL" id="NMI00559.1"/>
    </source>
</evidence>
<evidence type="ECO:0000313" key="3">
    <source>
        <dbReference type="Proteomes" id="UP000820669"/>
    </source>
</evidence>
<proteinExistence type="predicted"/>